<dbReference type="Gene3D" id="3.90.1590.10">
    <property type="entry name" value="glutathione-dependent formaldehyde- activating enzyme (gfa)"/>
    <property type="match status" value="1"/>
</dbReference>
<keyword evidence="2" id="KW-0479">Metal-binding</keyword>
<dbReference type="PANTHER" id="PTHR33337:SF40">
    <property type="entry name" value="CENP-V_GFA DOMAIN-CONTAINING PROTEIN-RELATED"/>
    <property type="match status" value="1"/>
</dbReference>
<evidence type="ECO:0000256" key="1">
    <source>
        <dbReference type="ARBA" id="ARBA00005495"/>
    </source>
</evidence>
<evidence type="ECO:0000256" key="4">
    <source>
        <dbReference type="ARBA" id="ARBA00023239"/>
    </source>
</evidence>
<dbReference type="RefSeq" id="WP_102434256.1">
    <property type="nucleotide sequence ID" value="NZ_CAWNVI010000047.1"/>
</dbReference>
<dbReference type="InterPro" id="IPR011057">
    <property type="entry name" value="Mss4-like_sf"/>
</dbReference>
<evidence type="ECO:0000256" key="3">
    <source>
        <dbReference type="ARBA" id="ARBA00022833"/>
    </source>
</evidence>
<dbReference type="EMBL" id="MCZK01000047">
    <property type="protein sequence ID" value="PMM75092.1"/>
    <property type="molecule type" value="Genomic_DNA"/>
</dbReference>
<keyword evidence="4" id="KW-0456">Lyase</keyword>
<name>A0A2N7KGR5_9VIBR</name>
<organism evidence="6 7">
    <name type="scientific">Vibrio lentus</name>
    <dbReference type="NCBI Taxonomy" id="136468"/>
    <lineage>
        <taxon>Bacteria</taxon>
        <taxon>Pseudomonadati</taxon>
        <taxon>Pseudomonadota</taxon>
        <taxon>Gammaproteobacteria</taxon>
        <taxon>Vibrionales</taxon>
        <taxon>Vibrionaceae</taxon>
        <taxon>Vibrio</taxon>
    </lineage>
</organism>
<protein>
    <recommendedName>
        <fullName evidence="5">CENP-V/GFA domain-containing protein</fullName>
    </recommendedName>
</protein>
<dbReference type="Pfam" id="PF04828">
    <property type="entry name" value="GFA"/>
    <property type="match status" value="1"/>
</dbReference>
<keyword evidence="3" id="KW-0862">Zinc</keyword>
<dbReference type="AlphaFoldDB" id="A0A2N7KGR5"/>
<accession>A0A2N7KGR5</accession>
<dbReference type="OrthoDB" id="4188830at2"/>
<feature type="domain" description="CENP-V/GFA" evidence="5">
    <location>
        <begin position="3"/>
        <end position="116"/>
    </location>
</feature>
<dbReference type="PROSITE" id="PS51891">
    <property type="entry name" value="CENP_V_GFA"/>
    <property type="match status" value="1"/>
</dbReference>
<reference evidence="7" key="1">
    <citation type="submission" date="2016-07" db="EMBL/GenBank/DDBJ databases">
        <title>Nontailed viruses are major unrecognized killers of bacteria in the ocean.</title>
        <authorList>
            <person name="Kauffman K."/>
            <person name="Hussain F."/>
            <person name="Yang J."/>
            <person name="Arevalo P."/>
            <person name="Brown J."/>
            <person name="Cutler M."/>
            <person name="Kelly L."/>
            <person name="Polz M.F."/>
        </authorList>
    </citation>
    <scope>NUCLEOTIDE SEQUENCE [LARGE SCALE GENOMIC DNA]</scope>
    <source>
        <strain evidence="7">10N.261.46.F8</strain>
    </source>
</reference>
<evidence type="ECO:0000313" key="7">
    <source>
        <dbReference type="Proteomes" id="UP000235406"/>
    </source>
</evidence>
<dbReference type="GO" id="GO:0046872">
    <property type="term" value="F:metal ion binding"/>
    <property type="evidence" value="ECO:0007669"/>
    <property type="project" value="UniProtKB-KW"/>
</dbReference>
<comment type="caution">
    <text evidence="6">The sequence shown here is derived from an EMBL/GenBank/DDBJ whole genome shotgun (WGS) entry which is preliminary data.</text>
</comment>
<proteinExistence type="inferred from homology"/>
<gene>
    <name evidence="6" type="ORF">BCT49_01030</name>
</gene>
<dbReference type="SUPFAM" id="SSF51316">
    <property type="entry name" value="Mss4-like"/>
    <property type="match status" value="1"/>
</dbReference>
<dbReference type="GO" id="GO:0016846">
    <property type="term" value="F:carbon-sulfur lyase activity"/>
    <property type="evidence" value="ECO:0007669"/>
    <property type="project" value="InterPro"/>
</dbReference>
<evidence type="ECO:0000256" key="2">
    <source>
        <dbReference type="ARBA" id="ARBA00022723"/>
    </source>
</evidence>
<sequence length="118" mass="13038">MANTGKCLCGNVSLTVENVISEALACHCQSCRRWASGAFIPFNAGNSIAIDGIDSVKIHQSSEHGERAFCSNCGSSLYFFYKPESIYMVSTGLFEDTSHFKLTKQIFTEEKPSFYELS</sequence>
<dbReference type="Proteomes" id="UP000235406">
    <property type="component" value="Unassembled WGS sequence"/>
</dbReference>
<evidence type="ECO:0000259" key="5">
    <source>
        <dbReference type="PROSITE" id="PS51891"/>
    </source>
</evidence>
<dbReference type="InterPro" id="IPR006913">
    <property type="entry name" value="CENP-V/GFA"/>
</dbReference>
<dbReference type="PANTHER" id="PTHR33337">
    <property type="entry name" value="GFA DOMAIN-CONTAINING PROTEIN"/>
    <property type="match status" value="1"/>
</dbReference>
<evidence type="ECO:0000313" key="6">
    <source>
        <dbReference type="EMBL" id="PMM75092.1"/>
    </source>
</evidence>
<comment type="similarity">
    <text evidence="1">Belongs to the Gfa family.</text>
</comment>